<gene>
    <name evidence="13" type="primary">Piso0_000357</name>
    <name evidence="12" type="ORF">GNLVRS01_PISO0A07568g</name>
    <name evidence="13" type="ORF">GNLVRS01_PISO0B07635g</name>
</gene>
<name>G8YTS3_PICSO</name>
<keyword evidence="2 10" id="KW-0158">Chromosome</keyword>
<organism evidence="13 14">
    <name type="scientific">Pichia sorbitophila (strain ATCC MYA-4447 / BCRC 22081 / CBS 7064 / NBRC 10061 / NRRL Y-12695)</name>
    <name type="common">Hybrid yeast</name>
    <dbReference type="NCBI Taxonomy" id="559304"/>
    <lineage>
        <taxon>Eukaryota</taxon>
        <taxon>Fungi</taxon>
        <taxon>Dikarya</taxon>
        <taxon>Ascomycota</taxon>
        <taxon>Saccharomycotina</taxon>
        <taxon>Pichiomycetes</taxon>
        <taxon>Debaryomycetaceae</taxon>
        <taxon>Millerozyma</taxon>
    </lineage>
</organism>
<accession>G8YTS3</accession>
<dbReference type="EMBL" id="FO082059">
    <property type="protein sequence ID" value="CCE72763.1"/>
    <property type="molecule type" value="Genomic_DNA"/>
</dbReference>
<dbReference type="InParanoid" id="G8YTS3"/>
<keyword evidence="5 10" id="KW-0995">Kinetochore</keyword>
<comment type="subunit">
    <text evidence="10">Component of the NDC80 complex.</text>
</comment>
<dbReference type="FunCoup" id="G8YTS3">
    <property type="interactions" value="202"/>
</dbReference>
<evidence type="ECO:0000256" key="11">
    <source>
        <dbReference type="SAM" id="Coils"/>
    </source>
</evidence>
<evidence type="ECO:0000256" key="3">
    <source>
        <dbReference type="ARBA" id="ARBA00022618"/>
    </source>
</evidence>
<reference evidence="14" key="2">
    <citation type="journal article" date="2012" name="G3 (Bethesda)">
        <title>Pichia sorbitophila, an interspecies yeast hybrid reveals early steps of genome resolution following polyploidization.</title>
        <authorList>
            <person name="Leh Louis V."/>
            <person name="Despons L."/>
            <person name="Friedrich A."/>
            <person name="Martin T."/>
            <person name="Durrens P."/>
            <person name="Casaregola S."/>
            <person name="Neuveglise C."/>
            <person name="Fairhead C."/>
            <person name="Marck C."/>
            <person name="Cruz J.A."/>
            <person name="Straub M.L."/>
            <person name="Kugler V."/>
            <person name="Sacerdot C."/>
            <person name="Uzunov Z."/>
            <person name="Thierry A."/>
            <person name="Weiss S."/>
            <person name="Bleykasten C."/>
            <person name="De Montigny J."/>
            <person name="Jacques N."/>
            <person name="Jung P."/>
            <person name="Lemaire M."/>
            <person name="Mallet S."/>
            <person name="Morel G."/>
            <person name="Richard G.F."/>
            <person name="Sarkar A."/>
            <person name="Savel G."/>
            <person name="Schacherer J."/>
            <person name="Seret M.L."/>
            <person name="Talla E."/>
            <person name="Samson G."/>
            <person name="Jubin C."/>
            <person name="Poulain J."/>
            <person name="Vacherie B."/>
            <person name="Barbe V."/>
            <person name="Pelletier E."/>
            <person name="Sherman D.J."/>
            <person name="Westhof E."/>
            <person name="Weissenbach J."/>
            <person name="Baret P.V."/>
            <person name="Wincker P."/>
            <person name="Gaillardin C."/>
            <person name="Dujon B."/>
            <person name="Souciet J.L."/>
        </authorList>
    </citation>
    <scope>NUCLEOTIDE SEQUENCE [LARGE SCALE GENOMIC DNA]</scope>
    <source>
        <strain evidence="14">ATCC MYA-4447 / BCRC 22081 / CBS 7064 / NBRC 10061 / NRRL Y-12695</strain>
    </source>
</reference>
<evidence type="ECO:0000256" key="7">
    <source>
        <dbReference type="ARBA" id="ARBA00023242"/>
    </source>
</evidence>
<comment type="subcellular location">
    <subcellularLocation>
        <location evidence="10">Nucleus</location>
    </subcellularLocation>
    <subcellularLocation>
        <location evidence="10">Chromosome</location>
        <location evidence="10">Centromere</location>
        <location evidence="10">Kinetochore</location>
    </subcellularLocation>
</comment>
<sequence length="228" mass="26543">MFQENPDKLLLSSIESFEIEPDLLTLRRIEDLINKTNQFRSSIIESYESRINALQTEHKNLKTEIGLLTKVSGINYENLKLLGGDNEESDKDWSNKDIFTLMNEKSIELDNLKLSLAKNLNDLESQINSMNITKKDLEEKYNLLKQENENLIHDNILNNPDSKVIKINIYKNLGVDIEDAADQDEKQSKCDKIVIFNKEANLSSILNVEEKYSEYFITNYIWDRLQGY</sequence>
<reference evidence="13" key="1">
    <citation type="submission" date="2011-10" db="EMBL/GenBank/DDBJ databases">
        <authorList>
            <person name="Genoscope - CEA"/>
        </authorList>
    </citation>
    <scope>NUCLEOTIDE SEQUENCE</scope>
    <source>
        <strain evidence="13">CBS 7064</strain>
    </source>
</reference>
<evidence type="ECO:0000256" key="1">
    <source>
        <dbReference type="ARBA" id="ARBA00007804"/>
    </source>
</evidence>
<dbReference type="AlphaFoldDB" id="G8YTS3"/>
<comment type="function">
    <text evidence="10">Acts as a component of the essential kinetochore-associated NDC80 complex, which is required for chromosome segregation and spindle checkpoint activity.</text>
</comment>
<dbReference type="STRING" id="559304.G8YTS3"/>
<protein>
    <recommendedName>
        <fullName evidence="10">Kinetochore protein Spc24</fullName>
    </recommendedName>
</protein>
<evidence type="ECO:0000313" key="13">
    <source>
        <dbReference type="EMBL" id="CCE73324.1"/>
    </source>
</evidence>
<feature type="coiled-coil region" evidence="11">
    <location>
        <begin position="120"/>
        <end position="154"/>
    </location>
</feature>
<evidence type="ECO:0000256" key="8">
    <source>
        <dbReference type="ARBA" id="ARBA00023306"/>
    </source>
</evidence>
<evidence type="ECO:0000256" key="9">
    <source>
        <dbReference type="ARBA" id="ARBA00023328"/>
    </source>
</evidence>
<dbReference type="GO" id="GO:0031262">
    <property type="term" value="C:Ndc80 complex"/>
    <property type="evidence" value="ECO:0007669"/>
    <property type="project" value="TreeGrafter"/>
</dbReference>
<keyword evidence="9 10" id="KW-0137">Centromere</keyword>
<dbReference type="PANTHER" id="PTHR22142:SF2">
    <property type="entry name" value="KINETOCHORE PROTEIN SPC24"/>
    <property type="match status" value="1"/>
</dbReference>
<dbReference type="eggNOG" id="ENOG502S52R">
    <property type="taxonomic scope" value="Eukaryota"/>
</dbReference>
<dbReference type="GO" id="GO:0007059">
    <property type="term" value="P:chromosome segregation"/>
    <property type="evidence" value="ECO:0007669"/>
    <property type="project" value="TreeGrafter"/>
</dbReference>
<evidence type="ECO:0000256" key="4">
    <source>
        <dbReference type="ARBA" id="ARBA00022776"/>
    </source>
</evidence>
<evidence type="ECO:0000313" key="12">
    <source>
        <dbReference type="EMBL" id="CCE72763.1"/>
    </source>
</evidence>
<evidence type="ECO:0000256" key="2">
    <source>
        <dbReference type="ARBA" id="ARBA00022454"/>
    </source>
</evidence>
<dbReference type="GO" id="GO:0051301">
    <property type="term" value="P:cell division"/>
    <property type="evidence" value="ECO:0007669"/>
    <property type="project" value="UniProtKB-UniRule"/>
</dbReference>
<comment type="similarity">
    <text evidence="1 10">Belongs to the SPC24 family.</text>
</comment>
<dbReference type="CDD" id="cd11565">
    <property type="entry name" value="RWD_Spc24"/>
    <property type="match status" value="1"/>
</dbReference>
<dbReference type="Gene3D" id="3.30.160.430">
    <property type="match status" value="1"/>
</dbReference>
<evidence type="ECO:0000256" key="5">
    <source>
        <dbReference type="ARBA" id="ARBA00022838"/>
    </source>
</evidence>
<proteinExistence type="inferred from homology"/>
<keyword evidence="4 10" id="KW-0498">Mitosis</keyword>
<dbReference type="InterPro" id="IPR013252">
    <property type="entry name" value="Ndc80_Spc24"/>
</dbReference>
<dbReference type="EMBL" id="FO082058">
    <property type="protein sequence ID" value="CCE73324.1"/>
    <property type="molecule type" value="Genomic_DNA"/>
</dbReference>
<dbReference type="GO" id="GO:0008017">
    <property type="term" value="F:microtubule binding"/>
    <property type="evidence" value="ECO:0007669"/>
    <property type="project" value="TreeGrafter"/>
</dbReference>
<dbReference type="OrthoDB" id="3344830at2759"/>
<keyword evidence="6 11" id="KW-0175">Coiled coil</keyword>
<keyword evidence="8 10" id="KW-0131">Cell cycle</keyword>
<dbReference type="GO" id="GO:0005634">
    <property type="term" value="C:nucleus"/>
    <property type="evidence" value="ECO:0007669"/>
    <property type="project" value="UniProtKB-SubCell"/>
</dbReference>
<dbReference type="Proteomes" id="UP000005222">
    <property type="component" value="Chromosome B"/>
</dbReference>
<evidence type="ECO:0000313" key="14">
    <source>
        <dbReference type="Proteomes" id="UP000005222"/>
    </source>
</evidence>
<keyword evidence="14" id="KW-1185">Reference proteome</keyword>
<keyword evidence="7 10" id="KW-0539">Nucleus</keyword>
<evidence type="ECO:0000256" key="6">
    <source>
        <dbReference type="ARBA" id="ARBA00023054"/>
    </source>
</evidence>
<dbReference type="PANTHER" id="PTHR22142">
    <property type="match status" value="1"/>
</dbReference>
<dbReference type="InterPro" id="IPR038066">
    <property type="entry name" value="Spc24_Fungi_globular_sf"/>
</dbReference>
<dbReference type="Pfam" id="PF08286">
    <property type="entry name" value="Spc24"/>
    <property type="match status" value="1"/>
</dbReference>
<dbReference type="SUPFAM" id="SSF143026">
    <property type="entry name" value="Kinetochore globular domain"/>
    <property type="match status" value="1"/>
</dbReference>
<evidence type="ECO:0000256" key="10">
    <source>
        <dbReference type="RuleBase" id="RU368011"/>
    </source>
</evidence>
<dbReference type="HOGENOM" id="CLU_091441_0_0_1"/>
<keyword evidence="3 10" id="KW-0132">Cell division</keyword>
<dbReference type="OMA" id="ENMPPNA"/>
<dbReference type="Proteomes" id="UP000005222">
    <property type="component" value="Chromosome A"/>
</dbReference>